<dbReference type="PROSITE" id="PS51085">
    <property type="entry name" value="2FE2S_FER_2"/>
    <property type="match status" value="1"/>
</dbReference>
<dbReference type="FunFam" id="3.10.20.740:FF:000001">
    <property type="entry name" value="NADH-quinone oxidoreductase subunit G"/>
    <property type="match status" value="1"/>
</dbReference>
<organism evidence="16 17">
    <name type="scientific">Candidatus Schekmanbacteria bacterium GWA2_38_11</name>
    <dbReference type="NCBI Taxonomy" id="1817876"/>
    <lineage>
        <taxon>Bacteria</taxon>
        <taxon>Candidatus Schekmaniibacteriota</taxon>
    </lineage>
</organism>
<dbReference type="Pfam" id="PF00384">
    <property type="entry name" value="Molybdopterin"/>
    <property type="match status" value="1"/>
</dbReference>
<feature type="domain" description="4Fe-4S ferredoxin-type" evidence="13">
    <location>
        <begin position="139"/>
        <end position="168"/>
    </location>
</feature>
<dbReference type="InterPro" id="IPR000283">
    <property type="entry name" value="NADH_UbQ_OxRdtase_75kDa_su_CS"/>
</dbReference>
<feature type="domain" description="2Fe-2S ferredoxin-type" evidence="12">
    <location>
        <begin position="2"/>
        <end position="78"/>
    </location>
</feature>
<gene>
    <name evidence="16" type="ORF">A2042_07265</name>
</gene>
<dbReference type="Gene3D" id="3.40.50.740">
    <property type="match status" value="1"/>
</dbReference>
<keyword evidence="9" id="KW-0411">Iron-sulfur</keyword>
<dbReference type="GO" id="GO:0048038">
    <property type="term" value="F:quinone binding"/>
    <property type="evidence" value="ECO:0007669"/>
    <property type="project" value="UniProtKB-KW"/>
</dbReference>
<dbReference type="InterPro" id="IPR036010">
    <property type="entry name" value="2Fe-2S_ferredoxin-like_sf"/>
</dbReference>
<dbReference type="PROSITE" id="PS00198">
    <property type="entry name" value="4FE4S_FER_1"/>
    <property type="match status" value="1"/>
</dbReference>
<comment type="cofactor">
    <cofactor evidence="1">
        <name>[4Fe-4S] cluster</name>
        <dbReference type="ChEBI" id="CHEBI:49883"/>
    </cofactor>
</comment>
<dbReference type="PROSITE" id="PS00643">
    <property type="entry name" value="COMPLEX1_75K_3"/>
    <property type="match status" value="1"/>
</dbReference>
<dbReference type="PROSITE" id="PS51379">
    <property type="entry name" value="4FE4S_FER_2"/>
    <property type="match status" value="1"/>
</dbReference>
<dbReference type="Gene3D" id="3.10.20.740">
    <property type="match status" value="1"/>
</dbReference>
<evidence type="ECO:0000256" key="2">
    <source>
        <dbReference type="ARBA" id="ARBA00005404"/>
    </source>
</evidence>
<dbReference type="GO" id="GO:0016020">
    <property type="term" value="C:membrane"/>
    <property type="evidence" value="ECO:0007669"/>
    <property type="project" value="InterPro"/>
</dbReference>
<keyword evidence="7" id="KW-1278">Translocase</keyword>
<dbReference type="SUPFAM" id="SSF54862">
    <property type="entry name" value="4Fe-4S ferredoxins"/>
    <property type="match status" value="1"/>
</dbReference>
<keyword evidence="3" id="KW-0004">4Fe-4S</keyword>
<dbReference type="GO" id="GO:0042773">
    <property type="term" value="P:ATP synthesis coupled electron transport"/>
    <property type="evidence" value="ECO:0007669"/>
    <property type="project" value="InterPro"/>
</dbReference>
<dbReference type="GO" id="GO:0051539">
    <property type="term" value="F:4 iron, 4 sulfur cluster binding"/>
    <property type="evidence" value="ECO:0007669"/>
    <property type="project" value="UniProtKB-KW"/>
</dbReference>
<keyword evidence="4" id="KW-0001">2Fe-2S</keyword>
<dbReference type="Pfam" id="PF13510">
    <property type="entry name" value="Fer2_4"/>
    <property type="match status" value="1"/>
</dbReference>
<dbReference type="GO" id="GO:0008137">
    <property type="term" value="F:NADH dehydrogenase (ubiquinone) activity"/>
    <property type="evidence" value="ECO:0007669"/>
    <property type="project" value="InterPro"/>
</dbReference>
<keyword evidence="5" id="KW-0874">Quinone</keyword>
<feature type="domain" description="4Fe-4S Mo/W bis-MGD-type" evidence="14">
    <location>
        <begin position="217"/>
        <end position="286"/>
    </location>
</feature>
<evidence type="ECO:0000256" key="11">
    <source>
        <dbReference type="ARBA" id="ARBA00034078"/>
    </source>
</evidence>
<evidence type="ECO:0000259" key="13">
    <source>
        <dbReference type="PROSITE" id="PS51379"/>
    </source>
</evidence>
<dbReference type="AlphaFoldDB" id="A0A1F7RD85"/>
<name>A0A1F7RD85_9BACT</name>
<evidence type="ECO:0000256" key="6">
    <source>
        <dbReference type="ARBA" id="ARBA00022723"/>
    </source>
</evidence>
<dbReference type="InterPro" id="IPR006963">
    <property type="entry name" value="Mopterin_OxRdtase_4Fe-4S_dom"/>
</dbReference>
<dbReference type="InterPro" id="IPR017900">
    <property type="entry name" value="4Fe4S_Fe_S_CS"/>
</dbReference>
<keyword evidence="8" id="KW-0408">Iron</keyword>
<dbReference type="SMART" id="SM00929">
    <property type="entry name" value="NADH-G_4Fe-4S_3"/>
    <property type="match status" value="1"/>
</dbReference>
<evidence type="ECO:0000256" key="9">
    <source>
        <dbReference type="ARBA" id="ARBA00023014"/>
    </source>
</evidence>
<dbReference type="Gene3D" id="3.30.70.20">
    <property type="match status" value="1"/>
</dbReference>
<sequence>MPKLTINGQEVEVEQGKTILQAAEKLGIFIPHFCYHKDLSLAGNCRMCQVEVEKSPKLVISCATVAAEGMVVYTNSEKVKKTTGGVMEFLLLNHPIDCPICDQAGECFLQDYYMTYALHNSRIDLNDKVRKRKVIDLGNQIILDTERCVLCSRCIRFCEEVSKTRELQFIQRSNRVEITTYFDKPIDNPYSGNLFEICPVGALTSKDFRFKCRVWFLQRTKSICPACSTACNIFLCHSHKMMGGYTADGLRESIVYRFFSRNNPEVNKSWLCDEGRMSYKLINSPDRLKKALRKTRGGTELSEIGQNEALGMLHEKLKSIKEKYGPESIVGIASPQRTNEDIFLFKKYFKEVIKSSNLFMGETLGEKSATRREDEILRRVDKNPNTMGALEIGIPAVIDSERILNIIKDGKVKALYLMNPKTVTEKSGEEKFREALAKVEFVVTHATHKNDGLNAFDLVLPVSVFAEKDGTFTNYAKRVQRINKAFNAPGDSISDWEIVAELMKRTGYPVKASNAEEVFTALSEEVPSFKGLTYTSIGDGGKVLGS</sequence>
<dbReference type="Proteomes" id="UP000178526">
    <property type="component" value="Unassembled WGS sequence"/>
</dbReference>
<evidence type="ECO:0000256" key="7">
    <source>
        <dbReference type="ARBA" id="ARBA00022967"/>
    </source>
</evidence>
<dbReference type="InterPro" id="IPR054351">
    <property type="entry name" value="NADH_UbQ_OxRdtase_ferredoxin"/>
</dbReference>
<dbReference type="CDD" id="cd00207">
    <property type="entry name" value="fer2"/>
    <property type="match status" value="1"/>
</dbReference>
<dbReference type="GO" id="GO:0046872">
    <property type="term" value="F:metal ion binding"/>
    <property type="evidence" value="ECO:0007669"/>
    <property type="project" value="UniProtKB-KW"/>
</dbReference>
<dbReference type="GO" id="GO:0003954">
    <property type="term" value="F:NADH dehydrogenase activity"/>
    <property type="evidence" value="ECO:0007669"/>
    <property type="project" value="TreeGrafter"/>
</dbReference>
<dbReference type="FunFam" id="3.30.70.20:FF:000002">
    <property type="entry name" value="NADH-ubiquinone oxidoreductase 75 kDa subunit"/>
    <property type="match status" value="1"/>
</dbReference>
<evidence type="ECO:0000256" key="4">
    <source>
        <dbReference type="ARBA" id="ARBA00022714"/>
    </source>
</evidence>
<evidence type="ECO:0000259" key="14">
    <source>
        <dbReference type="PROSITE" id="PS51669"/>
    </source>
</evidence>
<dbReference type="InterPro" id="IPR017896">
    <property type="entry name" value="4Fe4S_Fe-S-bd"/>
</dbReference>
<evidence type="ECO:0000256" key="1">
    <source>
        <dbReference type="ARBA" id="ARBA00001966"/>
    </source>
</evidence>
<dbReference type="PANTHER" id="PTHR43105:SF10">
    <property type="entry name" value="NADH-QUINONE OXIDOREDUCTASE SUBUNIT G"/>
    <property type="match status" value="1"/>
</dbReference>
<evidence type="ECO:0008006" key="18">
    <source>
        <dbReference type="Google" id="ProtNLM"/>
    </source>
</evidence>
<reference evidence="16 17" key="1">
    <citation type="journal article" date="2016" name="Nat. Commun.">
        <title>Thousands of microbial genomes shed light on interconnected biogeochemical processes in an aquifer system.</title>
        <authorList>
            <person name="Anantharaman K."/>
            <person name="Brown C.T."/>
            <person name="Hug L.A."/>
            <person name="Sharon I."/>
            <person name="Castelle C.J."/>
            <person name="Probst A.J."/>
            <person name="Thomas B.C."/>
            <person name="Singh A."/>
            <person name="Wilkins M.J."/>
            <person name="Karaoz U."/>
            <person name="Brodie E.L."/>
            <person name="Williams K.H."/>
            <person name="Hubbard S.S."/>
            <person name="Banfield J.F."/>
        </authorList>
    </citation>
    <scope>NUCLEOTIDE SEQUENCE [LARGE SCALE GENOMIC DNA]</scope>
</reference>
<dbReference type="PROSITE" id="PS51669">
    <property type="entry name" value="4FE4S_MOW_BIS_MGD"/>
    <property type="match status" value="1"/>
</dbReference>
<evidence type="ECO:0000313" key="17">
    <source>
        <dbReference type="Proteomes" id="UP000178526"/>
    </source>
</evidence>
<dbReference type="EMBL" id="MGDB01000116">
    <property type="protein sequence ID" value="OGL39519.1"/>
    <property type="molecule type" value="Genomic_DNA"/>
</dbReference>
<dbReference type="InterPro" id="IPR050123">
    <property type="entry name" value="Prok_molybdopt-oxidoreductase"/>
</dbReference>
<accession>A0A1F7RD85</accession>
<evidence type="ECO:0000256" key="5">
    <source>
        <dbReference type="ARBA" id="ARBA00022719"/>
    </source>
</evidence>
<comment type="similarity">
    <text evidence="2">Belongs to the complex I 75 kDa subunit family.</text>
</comment>
<feature type="domain" description="4Fe-4S His(Cys)3-ligated-type" evidence="15">
    <location>
        <begin position="78"/>
        <end position="117"/>
    </location>
</feature>
<dbReference type="PANTHER" id="PTHR43105">
    <property type="entry name" value="RESPIRATORY NITRATE REDUCTASE"/>
    <property type="match status" value="1"/>
</dbReference>
<dbReference type="GO" id="GO:0051537">
    <property type="term" value="F:2 iron, 2 sulfur cluster binding"/>
    <property type="evidence" value="ECO:0007669"/>
    <property type="project" value="UniProtKB-KW"/>
</dbReference>
<dbReference type="Gene3D" id="2.20.25.90">
    <property type="entry name" value="ADC-like domains"/>
    <property type="match status" value="1"/>
</dbReference>
<dbReference type="PROSITE" id="PS51839">
    <property type="entry name" value="4FE4S_HC3"/>
    <property type="match status" value="1"/>
</dbReference>
<protein>
    <recommendedName>
        <fullName evidence="18">NADH dehydrogenase</fullName>
    </recommendedName>
</protein>
<evidence type="ECO:0000256" key="10">
    <source>
        <dbReference type="ARBA" id="ARBA00023027"/>
    </source>
</evidence>
<comment type="cofactor">
    <cofactor evidence="11">
        <name>[2Fe-2S] cluster</name>
        <dbReference type="ChEBI" id="CHEBI:190135"/>
    </cofactor>
</comment>
<evidence type="ECO:0000256" key="8">
    <source>
        <dbReference type="ARBA" id="ARBA00023004"/>
    </source>
</evidence>
<comment type="caution">
    <text evidence="16">The sequence shown here is derived from an EMBL/GenBank/DDBJ whole genome shotgun (WGS) entry which is preliminary data.</text>
</comment>
<evidence type="ECO:0000259" key="15">
    <source>
        <dbReference type="PROSITE" id="PS51839"/>
    </source>
</evidence>
<evidence type="ECO:0000256" key="3">
    <source>
        <dbReference type="ARBA" id="ARBA00022485"/>
    </source>
</evidence>
<evidence type="ECO:0000313" key="16">
    <source>
        <dbReference type="EMBL" id="OGL39519.1"/>
    </source>
</evidence>
<dbReference type="PROSITE" id="PS00641">
    <property type="entry name" value="COMPLEX1_75K_1"/>
    <property type="match status" value="1"/>
</dbReference>
<evidence type="ECO:0000259" key="12">
    <source>
        <dbReference type="PROSITE" id="PS51085"/>
    </source>
</evidence>
<dbReference type="Pfam" id="PF10588">
    <property type="entry name" value="NADH-G_4Fe-4S_3"/>
    <property type="match status" value="1"/>
</dbReference>
<proteinExistence type="inferred from homology"/>
<keyword evidence="10" id="KW-0520">NAD</keyword>
<dbReference type="InterPro" id="IPR006656">
    <property type="entry name" value="Mopterin_OxRdtase"/>
</dbReference>
<dbReference type="Pfam" id="PF22117">
    <property type="entry name" value="Fer4_Nqo3"/>
    <property type="match status" value="1"/>
</dbReference>
<dbReference type="InterPro" id="IPR001041">
    <property type="entry name" value="2Fe-2S_ferredoxin-type"/>
</dbReference>
<keyword evidence="6" id="KW-0479">Metal-binding</keyword>
<dbReference type="SUPFAM" id="SSF54292">
    <property type="entry name" value="2Fe-2S ferredoxin-like"/>
    <property type="match status" value="1"/>
</dbReference>
<dbReference type="SUPFAM" id="SSF53706">
    <property type="entry name" value="Formate dehydrogenase/DMSO reductase, domains 1-3"/>
    <property type="match status" value="1"/>
</dbReference>
<dbReference type="CDD" id="cd00368">
    <property type="entry name" value="Molybdopterin-Binding"/>
    <property type="match status" value="1"/>
</dbReference>
<dbReference type="InterPro" id="IPR019574">
    <property type="entry name" value="NADH_UbQ_OxRdtase_Gsu_4Fe4S-bd"/>
</dbReference>